<evidence type="ECO:0000313" key="2">
    <source>
        <dbReference type="Proteomes" id="UP001163105"/>
    </source>
</evidence>
<accession>A0AB34FCD0</accession>
<gene>
    <name evidence="1" type="ORF">O9K51_10968</name>
</gene>
<comment type="caution">
    <text evidence="1">The sequence shown here is derived from an EMBL/GenBank/DDBJ whole genome shotgun (WGS) entry which is preliminary data.</text>
</comment>
<dbReference type="Proteomes" id="UP001163105">
    <property type="component" value="Unassembled WGS sequence"/>
</dbReference>
<name>A0AB34FCD0_9HYPO</name>
<reference evidence="1" key="1">
    <citation type="submission" date="2023-01" db="EMBL/GenBank/DDBJ databases">
        <title>The growth and conidiation of Purpureocillium lavendulum are regulated by nitrogen source and histone H3K14 acetylation.</title>
        <authorList>
            <person name="Tang P."/>
            <person name="Han J."/>
            <person name="Zhang C."/>
            <person name="Tang P."/>
            <person name="Qi F."/>
            <person name="Zhang K."/>
            <person name="Liang L."/>
        </authorList>
    </citation>
    <scope>NUCLEOTIDE SEQUENCE</scope>
    <source>
        <strain evidence="1">YMF1.00683</strain>
    </source>
</reference>
<protein>
    <submittedName>
        <fullName evidence="1">Uncharacterized protein</fullName>
    </submittedName>
</protein>
<keyword evidence="2" id="KW-1185">Reference proteome</keyword>
<proteinExistence type="predicted"/>
<sequence length="66" mass="7159">MVHGRDVERQRMNISTSSIYDGQIVQGYGGNIGGAVVCSDASGRKHRIESEKPDKIVEKLDGANEV</sequence>
<dbReference type="EMBL" id="JAQHRD010000021">
    <property type="protein sequence ID" value="KAJ6436486.1"/>
    <property type="molecule type" value="Genomic_DNA"/>
</dbReference>
<evidence type="ECO:0000313" key="1">
    <source>
        <dbReference type="EMBL" id="KAJ6436486.1"/>
    </source>
</evidence>
<dbReference type="AlphaFoldDB" id="A0AB34FCD0"/>
<organism evidence="1 2">
    <name type="scientific">Purpureocillium lavendulum</name>
    <dbReference type="NCBI Taxonomy" id="1247861"/>
    <lineage>
        <taxon>Eukaryota</taxon>
        <taxon>Fungi</taxon>
        <taxon>Dikarya</taxon>
        <taxon>Ascomycota</taxon>
        <taxon>Pezizomycotina</taxon>
        <taxon>Sordariomycetes</taxon>
        <taxon>Hypocreomycetidae</taxon>
        <taxon>Hypocreales</taxon>
        <taxon>Ophiocordycipitaceae</taxon>
        <taxon>Purpureocillium</taxon>
    </lineage>
</organism>